<comment type="subcellular location">
    <subcellularLocation>
        <location evidence="1 12">Cell membrane</location>
        <topology evidence="1 12">Multi-pass membrane protein</topology>
    </subcellularLocation>
</comment>
<keyword evidence="4 12" id="KW-0813">Transport</keyword>
<dbReference type="PRINTS" id="PR01651">
    <property type="entry name" value="SECGEXPORT"/>
</dbReference>
<comment type="function">
    <text evidence="11 12">Involved in protein export. Participates in an early event of protein translocation.</text>
</comment>
<dbReference type="AlphaFoldDB" id="A0A5C4N0C8"/>
<evidence type="ECO:0000256" key="13">
    <source>
        <dbReference type="SAM" id="MobiDB-lite"/>
    </source>
</evidence>
<keyword evidence="9 12" id="KW-0811">Translocation</keyword>
<keyword evidence="15" id="KW-1185">Reference proteome</keyword>
<evidence type="ECO:0000256" key="7">
    <source>
        <dbReference type="ARBA" id="ARBA00022927"/>
    </source>
</evidence>
<dbReference type="OrthoDB" id="7691811at2"/>
<evidence type="ECO:0000256" key="9">
    <source>
        <dbReference type="ARBA" id="ARBA00023010"/>
    </source>
</evidence>
<feature type="region of interest" description="Disordered" evidence="13">
    <location>
        <begin position="87"/>
        <end position="129"/>
    </location>
</feature>
<dbReference type="PANTHER" id="PTHR34182">
    <property type="entry name" value="PROTEIN-EXPORT MEMBRANE PROTEIN SECG"/>
    <property type="match status" value="1"/>
</dbReference>
<dbReference type="RefSeq" id="WP_139075437.1">
    <property type="nucleotide sequence ID" value="NZ_VDFU01000003.1"/>
</dbReference>
<feature type="compositionally biased region" description="Low complexity" evidence="13">
    <location>
        <begin position="111"/>
        <end position="123"/>
    </location>
</feature>
<dbReference type="GO" id="GO:0043952">
    <property type="term" value="P:protein transport by the Sec complex"/>
    <property type="evidence" value="ECO:0007669"/>
    <property type="project" value="TreeGrafter"/>
</dbReference>
<evidence type="ECO:0000313" key="14">
    <source>
        <dbReference type="EMBL" id="TNC52016.1"/>
    </source>
</evidence>
<proteinExistence type="inferred from homology"/>
<keyword evidence="8 12" id="KW-1133">Transmembrane helix</keyword>
<dbReference type="GO" id="GO:0009306">
    <property type="term" value="P:protein secretion"/>
    <property type="evidence" value="ECO:0007669"/>
    <property type="project" value="UniProtKB-UniRule"/>
</dbReference>
<dbReference type="GO" id="GO:0005886">
    <property type="term" value="C:plasma membrane"/>
    <property type="evidence" value="ECO:0007669"/>
    <property type="project" value="UniProtKB-SubCell"/>
</dbReference>
<accession>A0A5C4N0C8</accession>
<comment type="caution">
    <text evidence="14">The sequence shown here is derived from an EMBL/GenBank/DDBJ whole genome shotgun (WGS) entry which is preliminary data.</text>
</comment>
<dbReference type="InterPro" id="IPR004692">
    <property type="entry name" value="SecG"/>
</dbReference>
<evidence type="ECO:0000256" key="1">
    <source>
        <dbReference type="ARBA" id="ARBA00004651"/>
    </source>
</evidence>
<sequence length="129" mass="12400">MENVALVILLILAVALIGVVLLQRSEGGGLGMGGGGAMTGRAQATALGRATWLIGGAFMVTSVILTIIAAEKSASSSVVDQINAGGADAAEDEAPTLPDLGGGSLLPPPAGTDAGTAAPQDAPLVPAGD</sequence>
<reference evidence="14 15" key="1">
    <citation type="submission" date="2019-06" db="EMBL/GenBank/DDBJ databases">
        <title>YIM 131921 draft genome.</title>
        <authorList>
            <person name="Jiang L."/>
        </authorList>
    </citation>
    <scope>NUCLEOTIDE SEQUENCE [LARGE SCALE GENOMIC DNA]</scope>
    <source>
        <strain evidence="14 15">YIM 131921</strain>
    </source>
</reference>
<dbReference type="Pfam" id="PF03840">
    <property type="entry name" value="SecG"/>
    <property type="match status" value="1"/>
</dbReference>
<dbReference type="GO" id="GO:0065002">
    <property type="term" value="P:intracellular protein transmembrane transport"/>
    <property type="evidence" value="ECO:0007669"/>
    <property type="project" value="TreeGrafter"/>
</dbReference>
<dbReference type="Proteomes" id="UP000305887">
    <property type="component" value="Unassembled WGS sequence"/>
</dbReference>
<keyword evidence="6 12" id="KW-0812">Transmembrane</keyword>
<gene>
    <name evidence="14" type="primary">secG</name>
    <name evidence="14" type="ORF">FHG66_04240</name>
</gene>
<dbReference type="PANTHER" id="PTHR34182:SF1">
    <property type="entry name" value="PROTEIN-EXPORT MEMBRANE PROTEIN SECG"/>
    <property type="match status" value="1"/>
</dbReference>
<evidence type="ECO:0000313" key="15">
    <source>
        <dbReference type="Proteomes" id="UP000305887"/>
    </source>
</evidence>
<evidence type="ECO:0000256" key="3">
    <source>
        <dbReference type="ARBA" id="ARBA00017876"/>
    </source>
</evidence>
<comment type="caution">
    <text evidence="12">Lacks conserved residue(s) required for the propagation of feature annotation.</text>
</comment>
<evidence type="ECO:0000256" key="2">
    <source>
        <dbReference type="ARBA" id="ARBA00008445"/>
    </source>
</evidence>
<evidence type="ECO:0000256" key="11">
    <source>
        <dbReference type="ARBA" id="ARBA00025182"/>
    </source>
</evidence>
<protein>
    <recommendedName>
        <fullName evidence="3 12">Protein-export membrane protein SecG</fullName>
    </recommendedName>
</protein>
<comment type="similarity">
    <text evidence="2 12">Belongs to the SecG family.</text>
</comment>
<name>A0A5C4N0C8_9RHOB</name>
<evidence type="ECO:0000256" key="10">
    <source>
        <dbReference type="ARBA" id="ARBA00023136"/>
    </source>
</evidence>
<evidence type="ECO:0000256" key="8">
    <source>
        <dbReference type="ARBA" id="ARBA00022989"/>
    </source>
</evidence>
<keyword evidence="5 12" id="KW-1003">Cell membrane</keyword>
<dbReference type="GO" id="GO:0015450">
    <property type="term" value="F:protein-transporting ATPase activity"/>
    <property type="evidence" value="ECO:0007669"/>
    <property type="project" value="UniProtKB-UniRule"/>
</dbReference>
<evidence type="ECO:0000256" key="12">
    <source>
        <dbReference type="RuleBase" id="RU365087"/>
    </source>
</evidence>
<dbReference type="EMBL" id="VDFU01000003">
    <property type="protein sequence ID" value="TNC52016.1"/>
    <property type="molecule type" value="Genomic_DNA"/>
</dbReference>
<organism evidence="14 15">
    <name type="scientific">Rubellimicrobium rubrum</name>
    <dbReference type="NCBI Taxonomy" id="2585369"/>
    <lineage>
        <taxon>Bacteria</taxon>
        <taxon>Pseudomonadati</taxon>
        <taxon>Pseudomonadota</taxon>
        <taxon>Alphaproteobacteria</taxon>
        <taxon>Rhodobacterales</taxon>
        <taxon>Roseobacteraceae</taxon>
        <taxon>Rubellimicrobium</taxon>
    </lineage>
</organism>
<keyword evidence="7 12" id="KW-0653">Protein transport</keyword>
<keyword evidence="10 12" id="KW-0472">Membrane</keyword>
<evidence type="ECO:0000256" key="5">
    <source>
        <dbReference type="ARBA" id="ARBA00022475"/>
    </source>
</evidence>
<evidence type="ECO:0000256" key="4">
    <source>
        <dbReference type="ARBA" id="ARBA00022448"/>
    </source>
</evidence>
<feature type="transmembrane region" description="Helical" evidence="12">
    <location>
        <begin position="51"/>
        <end position="70"/>
    </location>
</feature>
<evidence type="ECO:0000256" key="6">
    <source>
        <dbReference type="ARBA" id="ARBA00022692"/>
    </source>
</evidence>
<dbReference type="NCBIfam" id="TIGR00810">
    <property type="entry name" value="secG"/>
    <property type="match status" value="1"/>
</dbReference>